<dbReference type="PANTHER" id="PTHR11937">
    <property type="entry name" value="ACTIN"/>
    <property type="match status" value="1"/>
</dbReference>
<organism evidence="13 14">
    <name type="scientific">Pichia californica</name>
    <dbReference type="NCBI Taxonomy" id="460514"/>
    <lineage>
        <taxon>Eukaryota</taxon>
        <taxon>Fungi</taxon>
        <taxon>Dikarya</taxon>
        <taxon>Ascomycota</taxon>
        <taxon>Saccharomycotina</taxon>
        <taxon>Pichiomycetes</taxon>
        <taxon>Pichiales</taxon>
        <taxon>Pichiaceae</taxon>
        <taxon>Pichia</taxon>
    </lineage>
</organism>
<keyword evidence="12" id="KW-1133">Transmembrane helix</keyword>
<evidence type="ECO:0000256" key="5">
    <source>
        <dbReference type="ARBA" id="ARBA00022490"/>
    </source>
</evidence>
<dbReference type="GO" id="GO:0005856">
    <property type="term" value="C:cytoskeleton"/>
    <property type="evidence" value="ECO:0007669"/>
    <property type="project" value="UniProtKB-SubCell"/>
</dbReference>
<keyword evidence="12" id="KW-0812">Transmembrane</keyword>
<comment type="catalytic activity">
    <reaction evidence="9">
        <text>ATP + H2O = ADP + phosphate + H(+)</text>
        <dbReference type="Rhea" id="RHEA:13065"/>
        <dbReference type="ChEBI" id="CHEBI:15377"/>
        <dbReference type="ChEBI" id="CHEBI:15378"/>
        <dbReference type="ChEBI" id="CHEBI:30616"/>
        <dbReference type="ChEBI" id="CHEBI:43474"/>
        <dbReference type="ChEBI" id="CHEBI:456216"/>
    </reaction>
</comment>
<comment type="caution">
    <text evidence="13">The sequence shown here is derived from an EMBL/GenBank/DDBJ whole genome shotgun (WGS) entry which is preliminary data.</text>
</comment>
<dbReference type="Pfam" id="PF00022">
    <property type="entry name" value="Actin"/>
    <property type="match status" value="1"/>
</dbReference>
<dbReference type="PROSITE" id="PS01132">
    <property type="entry name" value="ACTINS_ACT_LIKE"/>
    <property type="match status" value="1"/>
</dbReference>
<feature type="transmembrane region" description="Helical" evidence="12">
    <location>
        <begin position="121"/>
        <end position="144"/>
    </location>
</feature>
<evidence type="ECO:0000256" key="2">
    <source>
        <dbReference type="ARBA" id="ARBA00004245"/>
    </source>
</evidence>
<dbReference type="GO" id="GO:0071944">
    <property type="term" value="C:cell periphery"/>
    <property type="evidence" value="ECO:0007669"/>
    <property type="project" value="UniProtKB-ARBA"/>
</dbReference>
<evidence type="ECO:0000256" key="6">
    <source>
        <dbReference type="ARBA" id="ARBA00022741"/>
    </source>
</evidence>
<dbReference type="PROSITE" id="PS00432">
    <property type="entry name" value="ACTINS_2"/>
    <property type="match status" value="1"/>
</dbReference>
<dbReference type="InterPro" id="IPR004001">
    <property type="entry name" value="Actin_CS"/>
</dbReference>
<keyword evidence="5" id="KW-0963">Cytoplasm</keyword>
<dbReference type="SMART" id="SM00268">
    <property type="entry name" value="ACTIN"/>
    <property type="match status" value="1"/>
</dbReference>
<dbReference type="Proteomes" id="UP000697127">
    <property type="component" value="Unassembled WGS sequence"/>
</dbReference>
<sequence>MAGAADKKQAQRNIESLSSVHKLSLIINLISIICIFIIKRPLSGKIYFILFSIPSIFCEYTIEKIGRPKYTKNGDGYTILLKSGEDLQQSGLTEYMFDIIYLTLLIDLLMCIFGSMKVWWILLIIPIFAAWKLKGIVSTILGMFMPNLRRGGKKSGIEGEEESDDNSNKSKRQLKKEKRGDKQKVRYQDVAALVIDNGSGMCKAGFAGDDAPRAVFPSIVGRPRHQGIMVGMGQKDSYVGDEAQSKRGILTLRYPIEHGIVTNWDDMEKIWHHTFYNELRVAPEEHPVLLTEAPMNPKSNREKMTQIMFETFNVPAFYVSIQAVLSLYSSGRTTGIVLDSGDGVTHVVPIYAGFSLPHAILRIDLAGRDLTDYLMKILSERGYTFSTTAEREIVRDIKEKLCYVALDYDQELQTASQSSAIEKSYELPDGQVITIGNERFRAPEALFHPSVLGLEAAGIDQTTYNSIMKCDVDVRKELYGNIVMSGGTTMFPGIAERMQKEITALAPSSMKVKIIAPPERKYSVWIGGSILASLSTFQQMWISKQEYDESGPSIVHHKCF</sequence>
<evidence type="ECO:0000256" key="9">
    <source>
        <dbReference type="ARBA" id="ARBA00049360"/>
    </source>
</evidence>
<dbReference type="FunFam" id="3.30.420.40:FF:000148">
    <property type="entry name" value="Actin, alpha skeletal muscle"/>
    <property type="match status" value="1"/>
</dbReference>
<keyword evidence="8" id="KW-0206">Cytoskeleton</keyword>
<dbReference type="FunFam" id="3.90.640.10:FF:000001">
    <property type="entry name" value="Actin, muscle"/>
    <property type="match status" value="1"/>
</dbReference>
<evidence type="ECO:0000256" key="11">
    <source>
        <dbReference type="SAM" id="MobiDB-lite"/>
    </source>
</evidence>
<evidence type="ECO:0000256" key="4">
    <source>
        <dbReference type="ARBA" id="ARBA00019112"/>
    </source>
</evidence>
<proteinExistence type="inferred from homology"/>
<evidence type="ECO:0000313" key="13">
    <source>
        <dbReference type="EMBL" id="KAG0686825.1"/>
    </source>
</evidence>
<evidence type="ECO:0000313" key="14">
    <source>
        <dbReference type="Proteomes" id="UP000697127"/>
    </source>
</evidence>
<feature type="transmembrane region" description="Helical" evidence="12">
    <location>
        <begin position="95"/>
        <end position="115"/>
    </location>
</feature>
<protein>
    <recommendedName>
        <fullName evidence="4">Actin</fullName>
    </recommendedName>
</protein>
<dbReference type="Pfam" id="PF05620">
    <property type="entry name" value="TMEM208_SND2"/>
    <property type="match status" value="1"/>
</dbReference>
<dbReference type="FunFam" id="2.30.36.70:FF:000001">
    <property type="entry name" value="Actin, alpha skeletal muscle"/>
    <property type="match status" value="1"/>
</dbReference>
<name>A0A9P7BE81_9ASCO</name>
<keyword evidence="12" id="KW-0472">Membrane</keyword>
<feature type="region of interest" description="Disordered" evidence="11">
    <location>
        <begin position="152"/>
        <end position="182"/>
    </location>
</feature>
<evidence type="ECO:0000256" key="3">
    <source>
        <dbReference type="ARBA" id="ARBA00006752"/>
    </source>
</evidence>
<comment type="function">
    <text evidence="1">Actins are highly conserved proteins that are involved in various types of cell motility and are ubiquitously expressed in all eukaryotic cells.</text>
</comment>
<dbReference type="InterPro" id="IPR020902">
    <property type="entry name" value="Actin/actin-like_CS"/>
</dbReference>
<dbReference type="InterPro" id="IPR043129">
    <property type="entry name" value="ATPase_NBD"/>
</dbReference>
<dbReference type="GO" id="GO:0005524">
    <property type="term" value="F:ATP binding"/>
    <property type="evidence" value="ECO:0007669"/>
    <property type="project" value="UniProtKB-KW"/>
</dbReference>
<dbReference type="SUPFAM" id="SSF53067">
    <property type="entry name" value="Actin-like ATPase domain"/>
    <property type="match status" value="2"/>
</dbReference>
<evidence type="ECO:0000256" key="10">
    <source>
        <dbReference type="RuleBase" id="RU000487"/>
    </source>
</evidence>
<dbReference type="PRINTS" id="PR00190">
    <property type="entry name" value="ACTIN"/>
</dbReference>
<dbReference type="GO" id="GO:0005737">
    <property type="term" value="C:cytoplasm"/>
    <property type="evidence" value="ECO:0007669"/>
    <property type="project" value="UniProtKB-ARBA"/>
</dbReference>
<dbReference type="CDD" id="cd10224">
    <property type="entry name" value="ASKHA_NBD_actin"/>
    <property type="match status" value="1"/>
</dbReference>
<evidence type="ECO:0000256" key="7">
    <source>
        <dbReference type="ARBA" id="ARBA00022840"/>
    </source>
</evidence>
<comment type="subcellular location">
    <subcellularLocation>
        <location evidence="2">Cytoplasm</location>
        <location evidence="2">Cytoskeleton</location>
    </subcellularLocation>
</comment>
<dbReference type="FunFam" id="3.30.420.40:FF:000404">
    <property type="entry name" value="Major actin"/>
    <property type="match status" value="1"/>
</dbReference>
<keyword evidence="7" id="KW-0067">ATP-binding</keyword>
<dbReference type="AlphaFoldDB" id="A0A9P7BE81"/>
<keyword evidence="6" id="KW-0547">Nucleotide-binding</keyword>
<evidence type="ECO:0000256" key="1">
    <source>
        <dbReference type="ARBA" id="ARBA00003520"/>
    </source>
</evidence>
<keyword evidence="14" id="KW-1185">Reference proteome</keyword>
<dbReference type="InterPro" id="IPR008506">
    <property type="entry name" value="SND2/TMEM208"/>
</dbReference>
<dbReference type="EMBL" id="PUHW01000369">
    <property type="protein sequence ID" value="KAG0686825.1"/>
    <property type="molecule type" value="Genomic_DNA"/>
</dbReference>
<evidence type="ECO:0000256" key="8">
    <source>
        <dbReference type="ARBA" id="ARBA00023212"/>
    </source>
</evidence>
<gene>
    <name evidence="13" type="primary">ACT1</name>
    <name evidence="13" type="ORF">C6P40_003299</name>
</gene>
<dbReference type="InterPro" id="IPR004000">
    <property type="entry name" value="Actin"/>
</dbReference>
<dbReference type="PROSITE" id="PS00406">
    <property type="entry name" value="ACTINS_1"/>
    <property type="match status" value="1"/>
</dbReference>
<reference evidence="13" key="1">
    <citation type="submission" date="2020-11" db="EMBL/GenBank/DDBJ databases">
        <title>Kefir isolates.</title>
        <authorList>
            <person name="Marcisauskas S."/>
            <person name="Kim Y."/>
            <person name="Blasche S."/>
        </authorList>
    </citation>
    <scope>NUCLEOTIDE SEQUENCE</scope>
    <source>
        <strain evidence="13">Olga-1</strain>
    </source>
</reference>
<dbReference type="Gene3D" id="3.30.420.40">
    <property type="match status" value="2"/>
</dbReference>
<comment type="similarity">
    <text evidence="3 10">Belongs to the actin family.</text>
</comment>
<dbReference type="Gene3D" id="3.90.640.10">
    <property type="entry name" value="Actin, Chain A, domain 4"/>
    <property type="match status" value="1"/>
</dbReference>
<evidence type="ECO:0000256" key="12">
    <source>
        <dbReference type="SAM" id="Phobius"/>
    </source>
</evidence>
<accession>A0A9P7BE81</accession>
<dbReference type="FunFam" id="3.30.420.40:FF:000058">
    <property type="entry name" value="Putative actin-related protein 5"/>
    <property type="match status" value="1"/>
</dbReference>
<feature type="transmembrane region" description="Helical" evidence="12">
    <location>
        <begin position="20"/>
        <end position="38"/>
    </location>
</feature>